<dbReference type="EMBL" id="CP099426">
    <property type="protein sequence ID" value="USW56682.1"/>
    <property type="molecule type" value="Genomic_DNA"/>
</dbReference>
<dbReference type="Pfam" id="PF25484">
    <property type="entry name" value="DUF7907"/>
    <property type="match status" value="1"/>
</dbReference>
<protein>
    <recommendedName>
        <fullName evidence="2">DUF7907 domain-containing protein</fullName>
    </recommendedName>
</protein>
<organism evidence="3 4">
    <name type="scientific">Septoria linicola</name>
    <dbReference type="NCBI Taxonomy" id="215465"/>
    <lineage>
        <taxon>Eukaryota</taxon>
        <taxon>Fungi</taxon>
        <taxon>Dikarya</taxon>
        <taxon>Ascomycota</taxon>
        <taxon>Pezizomycotina</taxon>
        <taxon>Dothideomycetes</taxon>
        <taxon>Dothideomycetidae</taxon>
        <taxon>Mycosphaerellales</taxon>
        <taxon>Mycosphaerellaceae</taxon>
        <taxon>Septoria</taxon>
    </lineage>
</organism>
<feature type="domain" description="DUF7907" evidence="2">
    <location>
        <begin position="22"/>
        <end position="181"/>
    </location>
</feature>
<dbReference type="InterPro" id="IPR057229">
    <property type="entry name" value="DUF7907"/>
</dbReference>
<gene>
    <name evidence="3" type="ORF">Slin15195_G100010</name>
</gene>
<proteinExistence type="predicted"/>
<evidence type="ECO:0000313" key="3">
    <source>
        <dbReference type="EMBL" id="USW56682.1"/>
    </source>
</evidence>
<sequence>MILVALLSFVLSLVAAALNTTSPQFQIQTQFLPASLGQAQYNNLWLSTYHTGAGLNDVVFQTAQDGASKAFLNSTNVTGSDNLLFDLGNTFAWGLVMVPNAQFYSAWQPVEIHAGASGSNADVSGFFVNSTGLQWNSTSFGGWMVCDWWHGVPQLFFRISYYVKTAYPAPSSCADVYLVPRNL</sequence>
<feature type="signal peptide" evidence="1">
    <location>
        <begin position="1"/>
        <end position="16"/>
    </location>
</feature>
<dbReference type="AlphaFoldDB" id="A0A9Q9B3E0"/>
<evidence type="ECO:0000259" key="2">
    <source>
        <dbReference type="Pfam" id="PF25484"/>
    </source>
</evidence>
<feature type="chain" id="PRO_5040404774" description="DUF7907 domain-containing protein" evidence="1">
    <location>
        <begin position="17"/>
        <end position="183"/>
    </location>
</feature>
<evidence type="ECO:0000313" key="4">
    <source>
        <dbReference type="Proteomes" id="UP001056384"/>
    </source>
</evidence>
<name>A0A9Q9B3E0_9PEZI</name>
<evidence type="ECO:0000256" key="1">
    <source>
        <dbReference type="SAM" id="SignalP"/>
    </source>
</evidence>
<keyword evidence="1" id="KW-0732">Signal</keyword>
<dbReference type="Proteomes" id="UP001056384">
    <property type="component" value="Chromosome 9"/>
</dbReference>
<reference evidence="3" key="1">
    <citation type="submission" date="2022-06" db="EMBL/GenBank/DDBJ databases">
        <title>Complete genome sequences of two strains of the flax pathogen Septoria linicola.</title>
        <authorList>
            <person name="Lapalu N."/>
            <person name="Simon A."/>
            <person name="Demenou B."/>
            <person name="Paumier D."/>
            <person name="Guillot M.-P."/>
            <person name="Gout L."/>
            <person name="Valade R."/>
        </authorList>
    </citation>
    <scope>NUCLEOTIDE SEQUENCE</scope>
    <source>
        <strain evidence="3">SE15195</strain>
    </source>
</reference>
<keyword evidence="4" id="KW-1185">Reference proteome</keyword>
<accession>A0A9Q9B3E0</accession>